<feature type="signal peptide" evidence="1">
    <location>
        <begin position="1"/>
        <end position="17"/>
    </location>
</feature>
<protein>
    <submittedName>
        <fullName evidence="2">Uncharacterized protein</fullName>
    </submittedName>
</protein>
<name>A0A6A6UJF2_9PEZI</name>
<sequence length="183" mass="20572">MQFQSVILAFLASVAFAAEQAPASAASVAAPAAEATAAAEVRYSRARVPYVTLSNGTKTITTPITLDGYHSTGSQPCAMDPTECKGVLGLTTKKLDGLILNLLTNFKADRPYRGEYRGDRYNNGYRDYNHNGRNDRFEHRDGYRGNGYNGYRDYNHNGRNDRYENRPYYNNGKFLFEETLERN</sequence>
<keyword evidence="1" id="KW-0732">Signal</keyword>
<evidence type="ECO:0000313" key="3">
    <source>
        <dbReference type="Proteomes" id="UP000799302"/>
    </source>
</evidence>
<organism evidence="2 3">
    <name type="scientific">Microthyrium microscopicum</name>
    <dbReference type="NCBI Taxonomy" id="703497"/>
    <lineage>
        <taxon>Eukaryota</taxon>
        <taxon>Fungi</taxon>
        <taxon>Dikarya</taxon>
        <taxon>Ascomycota</taxon>
        <taxon>Pezizomycotina</taxon>
        <taxon>Dothideomycetes</taxon>
        <taxon>Dothideomycetes incertae sedis</taxon>
        <taxon>Microthyriales</taxon>
        <taxon>Microthyriaceae</taxon>
        <taxon>Microthyrium</taxon>
    </lineage>
</organism>
<keyword evidence="3" id="KW-1185">Reference proteome</keyword>
<gene>
    <name evidence="2" type="ORF">BT63DRAFT_452911</name>
</gene>
<reference evidence="2" key="1">
    <citation type="journal article" date="2020" name="Stud. Mycol.">
        <title>101 Dothideomycetes genomes: a test case for predicting lifestyles and emergence of pathogens.</title>
        <authorList>
            <person name="Haridas S."/>
            <person name="Albert R."/>
            <person name="Binder M."/>
            <person name="Bloem J."/>
            <person name="Labutti K."/>
            <person name="Salamov A."/>
            <person name="Andreopoulos B."/>
            <person name="Baker S."/>
            <person name="Barry K."/>
            <person name="Bills G."/>
            <person name="Bluhm B."/>
            <person name="Cannon C."/>
            <person name="Castanera R."/>
            <person name="Culley D."/>
            <person name="Daum C."/>
            <person name="Ezra D."/>
            <person name="Gonzalez J."/>
            <person name="Henrissat B."/>
            <person name="Kuo A."/>
            <person name="Liang C."/>
            <person name="Lipzen A."/>
            <person name="Lutzoni F."/>
            <person name="Magnuson J."/>
            <person name="Mondo S."/>
            <person name="Nolan M."/>
            <person name="Ohm R."/>
            <person name="Pangilinan J."/>
            <person name="Park H.-J."/>
            <person name="Ramirez L."/>
            <person name="Alfaro M."/>
            <person name="Sun H."/>
            <person name="Tritt A."/>
            <person name="Yoshinaga Y."/>
            <person name="Zwiers L.-H."/>
            <person name="Turgeon B."/>
            <person name="Goodwin S."/>
            <person name="Spatafora J."/>
            <person name="Crous P."/>
            <person name="Grigoriev I."/>
        </authorList>
    </citation>
    <scope>NUCLEOTIDE SEQUENCE</scope>
    <source>
        <strain evidence="2">CBS 115976</strain>
    </source>
</reference>
<feature type="chain" id="PRO_5025691517" evidence="1">
    <location>
        <begin position="18"/>
        <end position="183"/>
    </location>
</feature>
<dbReference type="EMBL" id="MU004232">
    <property type="protein sequence ID" value="KAF2672405.1"/>
    <property type="molecule type" value="Genomic_DNA"/>
</dbReference>
<proteinExistence type="predicted"/>
<accession>A0A6A6UJF2</accession>
<dbReference type="AlphaFoldDB" id="A0A6A6UJF2"/>
<dbReference type="Proteomes" id="UP000799302">
    <property type="component" value="Unassembled WGS sequence"/>
</dbReference>
<evidence type="ECO:0000256" key="1">
    <source>
        <dbReference type="SAM" id="SignalP"/>
    </source>
</evidence>
<evidence type="ECO:0000313" key="2">
    <source>
        <dbReference type="EMBL" id="KAF2672405.1"/>
    </source>
</evidence>